<feature type="compositionally biased region" description="Basic and acidic residues" evidence="1">
    <location>
        <begin position="154"/>
        <end position="177"/>
    </location>
</feature>
<name>A0A1G9F0H4_ACTMZ</name>
<dbReference type="PANTHER" id="PTHR19372:SF7">
    <property type="entry name" value="SULFITE OXIDASE, MITOCHONDRIAL"/>
    <property type="match status" value="1"/>
</dbReference>
<dbReference type="EMBL" id="FNFM01000013">
    <property type="protein sequence ID" value="SDK81821.1"/>
    <property type="molecule type" value="Genomic_DNA"/>
</dbReference>
<dbReference type="InterPro" id="IPR005066">
    <property type="entry name" value="MoCF_OxRdtse_dimer"/>
</dbReference>
<evidence type="ECO:0000256" key="2">
    <source>
        <dbReference type="SAM" id="Phobius"/>
    </source>
</evidence>
<dbReference type="GO" id="GO:0030151">
    <property type="term" value="F:molybdenum ion binding"/>
    <property type="evidence" value="ECO:0007669"/>
    <property type="project" value="InterPro"/>
</dbReference>
<dbReference type="Gene3D" id="3.90.420.10">
    <property type="entry name" value="Oxidoreductase, molybdopterin-binding domain"/>
    <property type="match status" value="1"/>
</dbReference>
<dbReference type="OrthoDB" id="9795587at2"/>
<dbReference type="GO" id="GO:0008482">
    <property type="term" value="F:sulfite oxidase activity"/>
    <property type="evidence" value="ECO:0007669"/>
    <property type="project" value="TreeGrafter"/>
</dbReference>
<dbReference type="InterPro" id="IPR036374">
    <property type="entry name" value="OxRdtase_Mopterin-bd_sf"/>
</dbReference>
<keyword evidence="6" id="KW-1185">Reference proteome</keyword>
<evidence type="ECO:0000259" key="4">
    <source>
        <dbReference type="Pfam" id="PF03404"/>
    </source>
</evidence>
<evidence type="ECO:0000256" key="1">
    <source>
        <dbReference type="SAM" id="MobiDB-lite"/>
    </source>
</evidence>
<dbReference type="Gene3D" id="2.60.40.650">
    <property type="match status" value="1"/>
</dbReference>
<reference evidence="6" key="1">
    <citation type="submission" date="2016-10" db="EMBL/GenBank/DDBJ databases">
        <authorList>
            <person name="Varghese N."/>
            <person name="Submissions S."/>
        </authorList>
    </citation>
    <scope>NUCLEOTIDE SEQUENCE [LARGE SCALE GENOMIC DNA]</scope>
    <source>
        <strain evidence="6">DSM 45460</strain>
    </source>
</reference>
<dbReference type="InterPro" id="IPR000572">
    <property type="entry name" value="OxRdtase_Mopterin-bd_dom"/>
</dbReference>
<evidence type="ECO:0000259" key="3">
    <source>
        <dbReference type="Pfam" id="PF00174"/>
    </source>
</evidence>
<keyword evidence="2" id="KW-1133">Transmembrane helix</keyword>
<organism evidence="5 6">
    <name type="scientific">Actinopolyspora mzabensis</name>
    <dbReference type="NCBI Taxonomy" id="995066"/>
    <lineage>
        <taxon>Bacteria</taxon>
        <taxon>Bacillati</taxon>
        <taxon>Actinomycetota</taxon>
        <taxon>Actinomycetes</taxon>
        <taxon>Actinopolysporales</taxon>
        <taxon>Actinopolysporaceae</taxon>
        <taxon>Actinopolyspora</taxon>
    </lineage>
</organism>
<dbReference type="GO" id="GO:0006790">
    <property type="term" value="P:sulfur compound metabolic process"/>
    <property type="evidence" value="ECO:0007669"/>
    <property type="project" value="TreeGrafter"/>
</dbReference>
<feature type="transmembrane region" description="Helical" evidence="2">
    <location>
        <begin position="188"/>
        <end position="209"/>
    </location>
</feature>
<dbReference type="PANTHER" id="PTHR19372">
    <property type="entry name" value="SULFITE REDUCTASE"/>
    <property type="match status" value="1"/>
</dbReference>
<dbReference type="SUPFAM" id="SSF81296">
    <property type="entry name" value="E set domains"/>
    <property type="match status" value="1"/>
</dbReference>
<dbReference type="RefSeq" id="WP_092631834.1">
    <property type="nucleotide sequence ID" value="NZ_FNFM01000013.1"/>
</dbReference>
<dbReference type="SUPFAM" id="SSF56524">
    <property type="entry name" value="Oxidoreductase molybdopterin-binding domain"/>
    <property type="match status" value="1"/>
</dbReference>
<sequence length="536" mass="56971">MYRASHQHRLGGAVAVLIALLAVAAALAAGHLVAALTEPLASPYLAVGNTAIDLTPQPVKELAIDLFGTADKLALLVGMGVVIAALAAVGGLVSRRNPLPGMTMITGFGLLGMAATVSRSSLAPLALTAPVTAALVGMGAFAWLHRTAAASARGNDRASSHPRREAEQEDAEQHETATRGTAGGRRRFLISGVVVALASGSAGTVGQLLSGRRRVSRSRQAIGALEPDIAAAPVPAGADFADSGTPSFITPNKSFYRIDTALRVPRVPASEWGLRVHGMVDRELNLTFDDLMDRRQLQKPITMVCVSNPVGGSYISTAEFIGVPLRDILAESGVRDGAEQVLSTSVDNFTAGTPIDALTDPNRDALLAVGMNGEPLPTEHGFPVRMVTPGLYGYVSATKWVTDLEVTTWDTRTYWEKRGWAERAPVKTQSRIDRPKGFEKTPAGRITVAGIAWAPHTGIERVEVRVDQGSWQEAELSASVNTDTWRMWRIELDLSPGGHNVESRATDRSGYTQTAKRVPTVPDGATGWHSVFFTAE</sequence>
<protein>
    <submittedName>
        <fullName evidence="5">DMSO/TMAO reductase YedYZ, molybdopterin-dependent catalytic subunit</fullName>
    </submittedName>
</protein>
<dbReference type="Proteomes" id="UP000199213">
    <property type="component" value="Unassembled WGS sequence"/>
</dbReference>
<feature type="domain" description="Moybdenum cofactor oxidoreductase dimerisation" evidence="4">
    <location>
        <begin position="443"/>
        <end position="521"/>
    </location>
</feature>
<accession>A0A1G9F0H4</accession>
<feature type="domain" description="Oxidoreductase molybdopterin-binding" evidence="3">
    <location>
        <begin position="263"/>
        <end position="415"/>
    </location>
</feature>
<evidence type="ECO:0000313" key="6">
    <source>
        <dbReference type="Proteomes" id="UP000199213"/>
    </source>
</evidence>
<evidence type="ECO:0000313" key="5">
    <source>
        <dbReference type="EMBL" id="SDK81821.1"/>
    </source>
</evidence>
<feature type="region of interest" description="Disordered" evidence="1">
    <location>
        <begin position="153"/>
        <end position="182"/>
    </location>
</feature>
<dbReference type="Pfam" id="PF00174">
    <property type="entry name" value="Oxidored_molyb"/>
    <property type="match status" value="1"/>
</dbReference>
<dbReference type="AlphaFoldDB" id="A0A1G9F0H4"/>
<feature type="transmembrane region" description="Helical" evidence="2">
    <location>
        <begin position="73"/>
        <end position="92"/>
    </location>
</feature>
<gene>
    <name evidence="5" type="ORF">SAMN04487820_113105</name>
</gene>
<keyword evidence="2" id="KW-0472">Membrane</keyword>
<feature type="transmembrane region" description="Helical" evidence="2">
    <location>
        <begin position="123"/>
        <end position="144"/>
    </location>
</feature>
<dbReference type="InterPro" id="IPR014756">
    <property type="entry name" value="Ig_E-set"/>
</dbReference>
<dbReference type="GO" id="GO:0043546">
    <property type="term" value="F:molybdopterin cofactor binding"/>
    <property type="evidence" value="ECO:0007669"/>
    <property type="project" value="TreeGrafter"/>
</dbReference>
<dbReference type="Pfam" id="PF03404">
    <property type="entry name" value="Mo-co_dimer"/>
    <property type="match status" value="1"/>
</dbReference>
<keyword evidence="2" id="KW-0812">Transmembrane</keyword>
<dbReference type="GO" id="GO:0020037">
    <property type="term" value="F:heme binding"/>
    <property type="evidence" value="ECO:0007669"/>
    <property type="project" value="TreeGrafter"/>
</dbReference>
<feature type="transmembrane region" description="Helical" evidence="2">
    <location>
        <begin position="99"/>
        <end position="117"/>
    </location>
</feature>
<proteinExistence type="predicted"/>